<feature type="region of interest" description="Disordered" evidence="1">
    <location>
        <begin position="79"/>
        <end position="125"/>
    </location>
</feature>
<dbReference type="EMBL" id="MU853961">
    <property type="protein sequence ID" value="KAK3934787.1"/>
    <property type="molecule type" value="Genomic_DNA"/>
</dbReference>
<dbReference type="SUPFAM" id="SSF55961">
    <property type="entry name" value="Bet v1-like"/>
    <property type="match status" value="1"/>
</dbReference>
<evidence type="ECO:0000313" key="3">
    <source>
        <dbReference type="EMBL" id="KAK3934787.1"/>
    </source>
</evidence>
<dbReference type="PANTHER" id="PTHR40370:SF1">
    <property type="entry name" value="DUF3074 DOMAIN-CONTAINING PROTEIN"/>
    <property type="match status" value="1"/>
</dbReference>
<comment type="caution">
    <text evidence="3">The sequence shown here is derived from an EMBL/GenBank/DDBJ whole genome shotgun (WGS) entry which is preliminary data.</text>
</comment>
<accession>A0AAN6RYQ1</accession>
<reference evidence="4" key="1">
    <citation type="journal article" date="2023" name="Mol. Phylogenet. Evol.">
        <title>Genome-scale phylogeny and comparative genomics of the fungal order Sordariales.</title>
        <authorList>
            <person name="Hensen N."/>
            <person name="Bonometti L."/>
            <person name="Westerberg I."/>
            <person name="Brannstrom I.O."/>
            <person name="Guillou S."/>
            <person name="Cros-Aarteil S."/>
            <person name="Calhoun S."/>
            <person name="Haridas S."/>
            <person name="Kuo A."/>
            <person name="Mondo S."/>
            <person name="Pangilinan J."/>
            <person name="Riley R."/>
            <person name="LaButti K."/>
            <person name="Andreopoulos B."/>
            <person name="Lipzen A."/>
            <person name="Chen C."/>
            <person name="Yan M."/>
            <person name="Daum C."/>
            <person name="Ng V."/>
            <person name="Clum A."/>
            <person name="Steindorff A."/>
            <person name="Ohm R.A."/>
            <person name="Martin F."/>
            <person name="Silar P."/>
            <person name="Natvig D.O."/>
            <person name="Lalanne C."/>
            <person name="Gautier V."/>
            <person name="Ament-Velasquez S.L."/>
            <person name="Kruys A."/>
            <person name="Hutchinson M.I."/>
            <person name="Powell A.J."/>
            <person name="Barry K."/>
            <person name="Miller A.N."/>
            <person name="Grigoriev I.V."/>
            <person name="Debuchy R."/>
            <person name="Gladieux P."/>
            <person name="Hiltunen Thoren M."/>
            <person name="Johannesson H."/>
        </authorList>
    </citation>
    <scope>NUCLEOTIDE SEQUENCE [LARGE SCALE GENOMIC DNA]</scope>
    <source>
        <strain evidence="4">CBS 340.73</strain>
    </source>
</reference>
<dbReference type="PANTHER" id="PTHR40370">
    <property type="entry name" value="EXPRESSED PROTEIN"/>
    <property type="match status" value="1"/>
</dbReference>
<evidence type="ECO:0000256" key="1">
    <source>
        <dbReference type="SAM" id="MobiDB-lite"/>
    </source>
</evidence>
<keyword evidence="4" id="KW-1185">Reference proteome</keyword>
<feature type="compositionally biased region" description="Low complexity" evidence="1">
    <location>
        <begin position="336"/>
        <end position="345"/>
    </location>
</feature>
<feature type="region of interest" description="Disordered" evidence="1">
    <location>
        <begin position="321"/>
        <end position="345"/>
    </location>
</feature>
<dbReference type="Pfam" id="PF11274">
    <property type="entry name" value="DUF3074"/>
    <property type="match status" value="1"/>
</dbReference>
<evidence type="ECO:0000259" key="2">
    <source>
        <dbReference type="Pfam" id="PF11274"/>
    </source>
</evidence>
<feature type="region of interest" description="Disordered" evidence="1">
    <location>
        <begin position="1"/>
        <end position="20"/>
    </location>
</feature>
<feature type="domain" description="DUF3074" evidence="2">
    <location>
        <begin position="110"/>
        <end position="316"/>
    </location>
</feature>
<name>A0AAN6RYQ1_9PEZI</name>
<organism evidence="3 4">
    <name type="scientific">Diplogelasinospora grovesii</name>
    <dbReference type="NCBI Taxonomy" id="303347"/>
    <lineage>
        <taxon>Eukaryota</taxon>
        <taxon>Fungi</taxon>
        <taxon>Dikarya</taxon>
        <taxon>Ascomycota</taxon>
        <taxon>Pezizomycotina</taxon>
        <taxon>Sordariomycetes</taxon>
        <taxon>Sordariomycetidae</taxon>
        <taxon>Sordariales</taxon>
        <taxon>Diplogelasinosporaceae</taxon>
        <taxon>Diplogelasinospora</taxon>
    </lineage>
</organism>
<protein>
    <recommendedName>
        <fullName evidence="2">DUF3074 domain-containing protein</fullName>
    </recommendedName>
</protein>
<feature type="compositionally biased region" description="Low complexity" evidence="1">
    <location>
        <begin position="7"/>
        <end position="20"/>
    </location>
</feature>
<sequence length="345" mass="37034">MSRMIRLAGLPATSLPPTTATPSDLAPFLISILQEAVPFISTVGQRSVSSGSGWKAKRGIKTLPGSTAPISLYERTVNMLPPRDENGNRSGGSGGGSSSSSSSSSSKETWICRRSTHEDAPQGGTASWQEFRYAFKEHHVETEDKFTPSVVGSRICRVWDCGSVEAEEANQTFGNFSLCVAEMRHAVGRPLLKDRVFCVLQMTCSVMTPPHTTTLDQDAAATSHDEQPHFIVVSIPVTDFESQADARLSKEKDVVVGGYASVERIRKLPETTGDGGGIEWIMATASDAGGVLPQWMQNMAVPGQIAKDVPLFLSWIAKERQTQDTTSAGRDGDGNGDNCRGGQRG</sequence>
<dbReference type="AlphaFoldDB" id="A0AAN6RYQ1"/>
<dbReference type="InterPro" id="IPR024500">
    <property type="entry name" value="DUF3074"/>
</dbReference>
<gene>
    <name evidence="3" type="ORF">QBC46DRAFT_70027</name>
</gene>
<dbReference type="Proteomes" id="UP001303473">
    <property type="component" value="Unassembled WGS sequence"/>
</dbReference>
<evidence type="ECO:0000313" key="4">
    <source>
        <dbReference type="Proteomes" id="UP001303473"/>
    </source>
</evidence>
<proteinExistence type="predicted"/>